<dbReference type="Pfam" id="PF00172">
    <property type="entry name" value="Zn_clus"/>
    <property type="match status" value="2"/>
</dbReference>
<evidence type="ECO:0000256" key="2">
    <source>
        <dbReference type="ARBA" id="ARBA00022723"/>
    </source>
</evidence>
<dbReference type="Gene3D" id="4.10.240.10">
    <property type="entry name" value="Zn(2)-C6 fungal-type DNA-binding domain"/>
    <property type="match status" value="2"/>
</dbReference>
<feature type="region of interest" description="Disordered" evidence="6">
    <location>
        <begin position="1"/>
        <end position="57"/>
    </location>
</feature>
<comment type="subcellular location">
    <subcellularLocation>
        <location evidence="1">Nucleus</location>
    </subcellularLocation>
</comment>
<dbReference type="SUPFAM" id="SSF57701">
    <property type="entry name" value="Zn2/Cys6 DNA-binding domain"/>
    <property type="match status" value="2"/>
</dbReference>
<sequence length="694" mass="76494">MDLASAAGDHPNNLISSLDSPLPVPSTSSVSGVPQQSVNPSQPASHANSPDRKPKKSSLTCVTCRARKVRCNGARDICSNCERLGFPCSYDDGDAGALSGALPRRRVRQACISCHSRKARCSGHMPSCDRCRSQGIECVYRPSKRARITMRGEGRSPQSQEGDREDGHNDSDPGLTDPASTATPQGFAPEVCIDDAEALIFADYTRPSTIKVQALVLIIKHRILSKKSPSAFMLLSIASRYAAALRLNHEAPNLCFLAQESRRRLMWALYCIDSGVSGGYRDYSLWSADKIHVGLPCNERNFEFDLPQPTERLIHDPDKPRNPQAEDVGSLALHIRIQHMRRRIMEFSRRVMLSRNTKPDELQAGIWGLQKDLSDFATHLPASFQFSESSLRLRAYSPRICTFIMIHVWWHQCQIDLYRLALGGLREALPRVILASLDDAFVDHCQRQCVEHAMSMANIFSSMHKLNSKPVTDLDMAICAYQCARVLTYAYHTNALKYDLNLEAVMERAKICLSTIKSCCAGKTAEGIQADLERLITHGIAIRGPSATPDQHGRLPLDNGYSRQALRHGFPDDHNMNDPNQFSSMNSVSISAMTDSTFPPSLVADPWVPESQVSPDLPHPSTETQAPAKPTVSVPEIVPRQDFGISEINNAYDGGTDGLGTDSGLEYGMGLDQNLWMPNNDWLSIDALNGGVGA</sequence>
<dbReference type="GO" id="GO:0005634">
    <property type="term" value="C:nucleus"/>
    <property type="evidence" value="ECO:0007669"/>
    <property type="project" value="UniProtKB-SubCell"/>
</dbReference>
<dbReference type="PROSITE" id="PS50048">
    <property type="entry name" value="ZN2_CY6_FUNGAL_2"/>
    <property type="match status" value="2"/>
</dbReference>
<dbReference type="InterPro" id="IPR001138">
    <property type="entry name" value="Zn2Cys6_DnaBD"/>
</dbReference>
<proteinExistence type="predicted"/>
<dbReference type="InterPro" id="IPR007219">
    <property type="entry name" value="XnlR_reg_dom"/>
</dbReference>
<dbReference type="PANTHER" id="PTHR47338">
    <property type="entry name" value="ZN(II)2CYS6 TRANSCRIPTION FACTOR (EUROFUNG)-RELATED"/>
    <property type="match status" value="1"/>
</dbReference>
<reference evidence="9" key="1">
    <citation type="journal article" date="2012" name="Mol. Plant Microbe Interact.">
        <title>A highly conserved effector in Fusarium oxysporum is required for full virulence on Arabidopsis.</title>
        <authorList>
            <person name="Thatcher L.F."/>
            <person name="Gardiner D.M."/>
            <person name="Kazan K."/>
            <person name="Manners J."/>
        </authorList>
    </citation>
    <scope>NUCLEOTIDE SEQUENCE [LARGE SCALE GENOMIC DNA]</scope>
    <source>
        <strain evidence="9">Fo5176</strain>
    </source>
</reference>
<feature type="compositionally biased region" description="Low complexity" evidence="6">
    <location>
        <begin position="14"/>
        <end position="45"/>
    </location>
</feature>
<dbReference type="CDD" id="cd00067">
    <property type="entry name" value="GAL4"/>
    <property type="match status" value="2"/>
</dbReference>
<feature type="domain" description="Zn(2)-C6 fungal-type" evidence="7">
    <location>
        <begin position="110"/>
        <end position="140"/>
    </location>
</feature>
<dbReference type="GO" id="GO:0000981">
    <property type="term" value="F:DNA-binding transcription factor activity, RNA polymerase II-specific"/>
    <property type="evidence" value="ECO:0007669"/>
    <property type="project" value="InterPro"/>
</dbReference>
<reference evidence="8" key="2">
    <citation type="submission" date="2025-08" db="UniProtKB">
        <authorList>
            <consortium name="EnsemblFungi"/>
        </authorList>
    </citation>
    <scope>IDENTIFICATION</scope>
    <source>
        <strain evidence="8">4287 / CBS 123668 / FGSC 9935 / NRRL 34936</strain>
    </source>
</reference>
<evidence type="ECO:0000313" key="8">
    <source>
        <dbReference type="EnsemblFungi" id="FOXG_07573P0"/>
    </source>
</evidence>
<evidence type="ECO:0000259" key="7">
    <source>
        <dbReference type="PROSITE" id="PS50048"/>
    </source>
</evidence>
<evidence type="ECO:0000256" key="5">
    <source>
        <dbReference type="ARBA" id="ARBA00023242"/>
    </source>
</evidence>
<feature type="compositionally biased region" description="Basic and acidic residues" evidence="6">
    <location>
        <begin position="161"/>
        <end position="171"/>
    </location>
</feature>
<dbReference type="EnsemblFungi" id="FOXG_07573T0">
    <property type="protein sequence ID" value="FOXG_07573P0"/>
    <property type="gene ID" value="FOXG_07573"/>
</dbReference>
<organism evidence="8 9">
    <name type="scientific">Fusarium oxysporum (strain Fo5176)</name>
    <name type="common">Fusarium vascular wilt</name>
    <dbReference type="NCBI Taxonomy" id="660025"/>
    <lineage>
        <taxon>Eukaryota</taxon>
        <taxon>Fungi</taxon>
        <taxon>Dikarya</taxon>
        <taxon>Ascomycota</taxon>
        <taxon>Pezizomycotina</taxon>
        <taxon>Sordariomycetes</taxon>
        <taxon>Hypocreomycetidae</taxon>
        <taxon>Hypocreales</taxon>
        <taxon>Nectriaceae</taxon>
        <taxon>Fusarium</taxon>
        <taxon>Fusarium oxysporum species complex</taxon>
    </lineage>
</organism>
<keyword evidence="3" id="KW-0805">Transcription regulation</keyword>
<dbReference type="SMART" id="SM00066">
    <property type="entry name" value="GAL4"/>
    <property type="match status" value="2"/>
</dbReference>
<name>A0A0D2XUC1_FUSOF</name>
<dbReference type="AlphaFoldDB" id="A0A0D2XUC1"/>
<dbReference type="SMART" id="SM00906">
    <property type="entry name" value="Fungal_trans"/>
    <property type="match status" value="1"/>
</dbReference>
<dbReference type="GO" id="GO:0006351">
    <property type="term" value="P:DNA-templated transcription"/>
    <property type="evidence" value="ECO:0007669"/>
    <property type="project" value="InterPro"/>
</dbReference>
<evidence type="ECO:0000256" key="6">
    <source>
        <dbReference type="SAM" id="MobiDB-lite"/>
    </source>
</evidence>
<accession>A0A0D2XUC1</accession>
<protein>
    <recommendedName>
        <fullName evidence="7">Zn(2)-C6 fungal-type domain-containing protein</fullName>
    </recommendedName>
</protein>
<dbReference type="GO" id="GO:0003677">
    <property type="term" value="F:DNA binding"/>
    <property type="evidence" value="ECO:0007669"/>
    <property type="project" value="InterPro"/>
</dbReference>
<dbReference type="Pfam" id="PF04082">
    <property type="entry name" value="Fungal_trans"/>
    <property type="match status" value="1"/>
</dbReference>
<keyword evidence="2" id="KW-0479">Metal-binding</keyword>
<dbReference type="GO" id="GO:0008270">
    <property type="term" value="F:zinc ion binding"/>
    <property type="evidence" value="ECO:0007669"/>
    <property type="project" value="InterPro"/>
</dbReference>
<dbReference type="InterPro" id="IPR036864">
    <property type="entry name" value="Zn2-C6_fun-type_DNA-bd_sf"/>
</dbReference>
<dbReference type="CDD" id="cd12148">
    <property type="entry name" value="fungal_TF_MHR"/>
    <property type="match status" value="1"/>
</dbReference>
<dbReference type="InterPro" id="IPR050815">
    <property type="entry name" value="TF_fung"/>
</dbReference>
<feature type="domain" description="Zn(2)-C6 fungal-type" evidence="7">
    <location>
        <begin position="60"/>
        <end position="90"/>
    </location>
</feature>
<evidence type="ECO:0000256" key="3">
    <source>
        <dbReference type="ARBA" id="ARBA00023015"/>
    </source>
</evidence>
<keyword evidence="5" id="KW-0539">Nucleus</keyword>
<evidence type="ECO:0000256" key="1">
    <source>
        <dbReference type="ARBA" id="ARBA00004123"/>
    </source>
</evidence>
<evidence type="ECO:0000256" key="4">
    <source>
        <dbReference type="ARBA" id="ARBA00023163"/>
    </source>
</evidence>
<dbReference type="PRINTS" id="PR00755">
    <property type="entry name" value="AFLATOXINBRP"/>
</dbReference>
<keyword evidence="4" id="KW-0804">Transcription</keyword>
<feature type="region of interest" description="Disordered" evidence="6">
    <location>
        <begin position="609"/>
        <end position="632"/>
    </location>
</feature>
<dbReference type="Proteomes" id="UP000002489">
    <property type="component" value="Unassembled WGS sequence"/>
</dbReference>
<feature type="region of interest" description="Disordered" evidence="6">
    <location>
        <begin position="149"/>
        <end position="185"/>
    </location>
</feature>
<dbReference type="PROSITE" id="PS00463">
    <property type="entry name" value="ZN2_CY6_FUNGAL_1"/>
    <property type="match status" value="2"/>
</dbReference>
<evidence type="ECO:0000313" key="9">
    <source>
        <dbReference type="Proteomes" id="UP000002489"/>
    </source>
</evidence>
<dbReference type="PANTHER" id="PTHR47338:SF7">
    <property type="entry name" value="ZN(II)2CYS6 TRANSCRIPTION FACTOR (EUROFUNG)"/>
    <property type="match status" value="1"/>
</dbReference>